<dbReference type="PANTHER" id="PTHR10108">
    <property type="entry name" value="SAM-DEPENDENT METHYLTRANSFERASE"/>
    <property type="match status" value="1"/>
</dbReference>
<keyword evidence="6 10" id="KW-0735">Signal-anchor</keyword>
<dbReference type="Gene3D" id="3.40.50.150">
    <property type="entry name" value="Vaccinia Virus protein VP39"/>
    <property type="match status" value="1"/>
</dbReference>
<keyword evidence="7" id="KW-1133">Transmembrane helix</keyword>
<dbReference type="eggNOG" id="ENOG502QQH0">
    <property type="taxonomic scope" value="Eukaryota"/>
</dbReference>
<keyword evidence="5" id="KW-0812">Transmembrane</keyword>
<dbReference type="HOGENOM" id="CLU_010485_2_4_1"/>
<reference evidence="12 13" key="1">
    <citation type="journal article" date="2011" name="Science">
        <title>The Selaginella genome identifies genetic changes associated with the evolution of vascular plants.</title>
        <authorList>
            <person name="Banks J.A."/>
            <person name="Nishiyama T."/>
            <person name="Hasebe M."/>
            <person name="Bowman J.L."/>
            <person name="Gribskov M."/>
            <person name="dePamphilis C."/>
            <person name="Albert V.A."/>
            <person name="Aono N."/>
            <person name="Aoyama T."/>
            <person name="Ambrose B.A."/>
            <person name="Ashton N.W."/>
            <person name="Axtell M.J."/>
            <person name="Barker E."/>
            <person name="Barker M.S."/>
            <person name="Bennetzen J.L."/>
            <person name="Bonawitz N.D."/>
            <person name="Chapple C."/>
            <person name="Cheng C."/>
            <person name="Correa L.G."/>
            <person name="Dacre M."/>
            <person name="DeBarry J."/>
            <person name="Dreyer I."/>
            <person name="Elias M."/>
            <person name="Engstrom E.M."/>
            <person name="Estelle M."/>
            <person name="Feng L."/>
            <person name="Finet C."/>
            <person name="Floyd S.K."/>
            <person name="Frommer W.B."/>
            <person name="Fujita T."/>
            <person name="Gramzow L."/>
            <person name="Gutensohn M."/>
            <person name="Harholt J."/>
            <person name="Hattori M."/>
            <person name="Heyl A."/>
            <person name="Hirai T."/>
            <person name="Hiwatashi Y."/>
            <person name="Ishikawa M."/>
            <person name="Iwata M."/>
            <person name="Karol K.G."/>
            <person name="Koehler B."/>
            <person name="Kolukisaoglu U."/>
            <person name="Kubo M."/>
            <person name="Kurata T."/>
            <person name="Lalonde S."/>
            <person name="Li K."/>
            <person name="Li Y."/>
            <person name="Litt A."/>
            <person name="Lyons E."/>
            <person name="Manning G."/>
            <person name="Maruyama T."/>
            <person name="Michael T.P."/>
            <person name="Mikami K."/>
            <person name="Miyazaki S."/>
            <person name="Morinaga S."/>
            <person name="Murata T."/>
            <person name="Mueller-Roeber B."/>
            <person name="Nelson D.R."/>
            <person name="Obara M."/>
            <person name="Oguri Y."/>
            <person name="Olmstead R.G."/>
            <person name="Onodera N."/>
            <person name="Petersen B.L."/>
            <person name="Pils B."/>
            <person name="Prigge M."/>
            <person name="Rensing S.A."/>
            <person name="Riano-Pachon D.M."/>
            <person name="Roberts A.W."/>
            <person name="Sato Y."/>
            <person name="Scheller H.V."/>
            <person name="Schulz B."/>
            <person name="Schulz C."/>
            <person name="Shakirov E.V."/>
            <person name="Shibagaki N."/>
            <person name="Shinohara N."/>
            <person name="Shippen D.E."/>
            <person name="Soerensen I."/>
            <person name="Sotooka R."/>
            <person name="Sugimoto N."/>
            <person name="Sugita M."/>
            <person name="Sumikawa N."/>
            <person name="Tanurdzic M."/>
            <person name="Theissen G."/>
            <person name="Ulvskov P."/>
            <person name="Wakazuki S."/>
            <person name="Weng J.K."/>
            <person name="Willats W.W."/>
            <person name="Wipf D."/>
            <person name="Wolf P.G."/>
            <person name="Yang L."/>
            <person name="Zimmer A.D."/>
            <person name="Zhu Q."/>
            <person name="Mitros T."/>
            <person name="Hellsten U."/>
            <person name="Loque D."/>
            <person name="Otillar R."/>
            <person name="Salamov A."/>
            <person name="Schmutz J."/>
            <person name="Shapiro H."/>
            <person name="Lindquist E."/>
            <person name="Lucas S."/>
            <person name="Rokhsar D."/>
            <person name="Grigoriev I.V."/>
        </authorList>
    </citation>
    <scope>NUCLEOTIDE SEQUENCE [LARGE SCALE GENOMIC DNA]</scope>
</reference>
<evidence type="ECO:0000256" key="4">
    <source>
        <dbReference type="ARBA" id="ARBA00022679"/>
    </source>
</evidence>
<dbReference type="InterPro" id="IPR029063">
    <property type="entry name" value="SAM-dependent_MTases_sf"/>
</dbReference>
<proteinExistence type="inferred from homology"/>
<feature type="compositionally biased region" description="Basic and acidic residues" evidence="11">
    <location>
        <begin position="13"/>
        <end position="23"/>
    </location>
</feature>
<keyword evidence="9 10" id="KW-0325">Glycoprotein</keyword>
<dbReference type="STRING" id="88036.D8R2E9"/>
<dbReference type="Pfam" id="PF03141">
    <property type="entry name" value="Methyltransf_29"/>
    <property type="match status" value="1"/>
</dbReference>
<name>D8R2E9_SELML</name>
<keyword evidence="3 10" id="KW-0489">Methyltransferase</keyword>
<evidence type="ECO:0000256" key="2">
    <source>
        <dbReference type="ARBA" id="ARBA00008361"/>
    </source>
</evidence>
<comment type="subcellular location">
    <subcellularLocation>
        <location evidence="1">Golgi apparatus membrane</location>
        <topology evidence="1">Single-pass type II membrane protein</topology>
    </subcellularLocation>
    <subcellularLocation>
        <location evidence="10">Membrane</location>
        <topology evidence="10">Single-pass type II membrane protein</topology>
    </subcellularLocation>
</comment>
<evidence type="ECO:0000256" key="10">
    <source>
        <dbReference type="RuleBase" id="RU366043"/>
    </source>
</evidence>
<comment type="similarity">
    <text evidence="2 10">Belongs to the methyltransferase superfamily.</text>
</comment>
<dbReference type="GO" id="GO:0032259">
    <property type="term" value="P:methylation"/>
    <property type="evidence" value="ECO:0007669"/>
    <property type="project" value="UniProtKB-KW"/>
</dbReference>
<evidence type="ECO:0000256" key="6">
    <source>
        <dbReference type="ARBA" id="ARBA00022968"/>
    </source>
</evidence>
<evidence type="ECO:0000256" key="8">
    <source>
        <dbReference type="ARBA" id="ARBA00023136"/>
    </source>
</evidence>
<evidence type="ECO:0000256" key="9">
    <source>
        <dbReference type="ARBA" id="ARBA00023180"/>
    </source>
</evidence>
<evidence type="ECO:0000256" key="3">
    <source>
        <dbReference type="ARBA" id="ARBA00022603"/>
    </source>
</evidence>
<evidence type="ECO:0000256" key="5">
    <source>
        <dbReference type="ARBA" id="ARBA00022692"/>
    </source>
</evidence>
<dbReference type="EC" id="2.1.1.-" evidence="10"/>
<keyword evidence="4 10" id="KW-0808">Transferase</keyword>
<sequence length="556" mass="63576">MKKEDVLPSADQQTEKKPEEKQPEQSPIDMEWKLCSFSNAADYIPCLDNQKAIKKLRSRSHYEHRERHCPTGDDIKKCLAPLPSGYQAHVNWPQSRKQVWYSNVPHPGLVSYKKDQNWVKKKDDLLLFPGGGTQFKQGAQRYIDFIQISLPDIAWGKHVRTVLDVGCGVASFGGFLFDKNVITMSFAPKDEHEAQVQLALERGIPAILAVMGTQRLVYPSYAYDIAHCARCRVPWHVDGGRLLLELNRLIRPGGYFVWSATPVYKNEPEDVQIWKDTKALADNMCWKMIVKQRDPKTGVGIAIFQKPKDNTCYQKRQKNEPPMCDESDNRDAAWYVPMQSCLHKIPEGDGIRGTRWPQEWPQRVNATPDWLGTIPKGLFGKPAVEEFESDTIHWQHVVQKSYARGLEIDWTVIRNVMDMKAGYGGFAAALVGYPVWVLNVVPVTEPDTLPIITDRGLIGQYHDWCESFSTYPRTYDLLHADHLFSRLKQSCGVVNTVVEMDRILRPGGWGIFRDTTTILGEIEPLLKSLHWEIRVSYTQEQEQLIAAQKTSWRPSS</sequence>
<evidence type="ECO:0000313" key="12">
    <source>
        <dbReference type="EMBL" id="EFJ34056.1"/>
    </source>
</evidence>
<dbReference type="AlphaFoldDB" id="D8R2E9"/>
<feature type="region of interest" description="Disordered" evidence="11">
    <location>
        <begin position="1"/>
        <end position="27"/>
    </location>
</feature>
<keyword evidence="13" id="KW-1185">Reference proteome</keyword>
<evidence type="ECO:0000256" key="11">
    <source>
        <dbReference type="SAM" id="MobiDB-lite"/>
    </source>
</evidence>
<dbReference type="InParanoid" id="D8R2E9"/>
<keyword evidence="8" id="KW-0472">Membrane</keyword>
<dbReference type="EMBL" id="GL377570">
    <property type="protein sequence ID" value="EFJ34056.1"/>
    <property type="molecule type" value="Genomic_DNA"/>
</dbReference>
<dbReference type="InterPro" id="IPR004159">
    <property type="entry name" value="Put_SAM_MeTrfase"/>
</dbReference>
<dbReference type="GO" id="GO:0005737">
    <property type="term" value="C:cytoplasm"/>
    <property type="evidence" value="ECO:0000318"/>
    <property type="project" value="GO_Central"/>
</dbReference>
<dbReference type="KEGG" id="smo:SELMODRAFT_142980"/>
<evidence type="ECO:0000256" key="7">
    <source>
        <dbReference type="ARBA" id="ARBA00022989"/>
    </source>
</evidence>
<evidence type="ECO:0000313" key="13">
    <source>
        <dbReference type="Proteomes" id="UP000001514"/>
    </source>
</evidence>
<dbReference type="OMA" id="EENHANE"/>
<protein>
    <recommendedName>
        <fullName evidence="10">Methyltransferase</fullName>
        <ecNumber evidence="10">2.1.1.-</ecNumber>
    </recommendedName>
</protein>
<dbReference type="Gramene" id="EFJ34056">
    <property type="protein sequence ID" value="EFJ34056"/>
    <property type="gene ID" value="SELMODRAFT_142980"/>
</dbReference>
<dbReference type="GO" id="GO:0000139">
    <property type="term" value="C:Golgi membrane"/>
    <property type="evidence" value="ECO:0007669"/>
    <property type="project" value="UniProtKB-SubCell"/>
</dbReference>
<dbReference type="SUPFAM" id="SSF53335">
    <property type="entry name" value="S-adenosyl-L-methionine-dependent methyltransferases"/>
    <property type="match status" value="2"/>
</dbReference>
<dbReference type="PANTHER" id="PTHR10108:SF1077">
    <property type="entry name" value="METHYLTRANSFERASE PMT27-RELATED"/>
    <property type="match status" value="1"/>
</dbReference>
<dbReference type="CDD" id="cd02440">
    <property type="entry name" value="AdoMet_MTases"/>
    <property type="match status" value="1"/>
</dbReference>
<organism evidence="13">
    <name type="scientific">Selaginella moellendorffii</name>
    <name type="common">Spikemoss</name>
    <dbReference type="NCBI Taxonomy" id="88036"/>
    <lineage>
        <taxon>Eukaryota</taxon>
        <taxon>Viridiplantae</taxon>
        <taxon>Streptophyta</taxon>
        <taxon>Embryophyta</taxon>
        <taxon>Tracheophyta</taxon>
        <taxon>Lycopodiopsida</taxon>
        <taxon>Selaginellales</taxon>
        <taxon>Selaginellaceae</taxon>
        <taxon>Selaginella</taxon>
    </lineage>
</organism>
<evidence type="ECO:0000256" key="1">
    <source>
        <dbReference type="ARBA" id="ARBA00004323"/>
    </source>
</evidence>
<accession>D8R2E9</accession>
<dbReference type="GO" id="GO:0008168">
    <property type="term" value="F:methyltransferase activity"/>
    <property type="evidence" value="ECO:0007669"/>
    <property type="project" value="UniProtKB-UniRule"/>
</dbReference>
<dbReference type="Proteomes" id="UP000001514">
    <property type="component" value="Unassembled WGS sequence"/>
</dbReference>
<gene>
    <name evidence="12" type="ORF">SELMODRAFT_142980</name>
</gene>
<dbReference type="FunFam" id="3.40.50.150:FF:000043">
    <property type="entry name" value="probable methyltransferase PMT3"/>
    <property type="match status" value="1"/>
</dbReference>